<accession>A0A926IE44</accession>
<evidence type="ECO:0000256" key="3">
    <source>
        <dbReference type="ARBA" id="ARBA00022490"/>
    </source>
</evidence>
<feature type="coiled-coil region" evidence="10">
    <location>
        <begin position="66"/>
        <end position="107"/>
    </location>
</feature>
<evidence type="ECO:0000256" key="5">
    <source>
        <dbReference type="ARBA" id="ARBA00023210"/>
    </source>
</evidence>
<evidence type="ECO:0000256" key="10">
    <source>
        <dbReference type="SAM" id="Coils"/>
    </source>
</evidence>
<evidence type="ECO:0000313" key="12">
    <source>
        <dbReference type="Proteomes" id="UP000655830"/>
    </source>
</evidence>
<dbReference type="RefSeq" id="WP_177669783.1">
    <property type="nucleotide sequence ID" value="NZ_JACRSY010000020.1"/>
</dbReference>
<sequence>MAKNKVEVMIGGQVYALQGNESREHIQKVAHVLDKKVVEMQKNSLARHLNQSQKHFMMALNIADEYLKLEEERDLYSKELAKCNEENLALAERIKEMALEINELKINK</sequence>
<dbReference type="InterPro" id="IPR053712">
    <property type="entry name" value="Bac_CellDiv_Activator"/>
</dbReference>
<dbReference type="Proteomes" id="UP000655830">
    <property type="component" value="Unassembled WGS sequence"/>
</dbReference>
<dbReference type="Gene3D" id="6.10.250.790">
    <property type="match status" value="1"/>
</dbReference>
<dbReference type="Pfam" id="PF05164">
    <property type="entry name" value="ZapA"/>
    <property type="match status" value="1"/>
</dbReference>
<keyword evidence="12" id="KW-1185">Reference proteome</keyword>
<keyword evidence="3" id="KW-0963">Cytoplasm</keyword>
<keyword evidence="6" id="KW-0131">Cell cycle</keyword>
<comment type="subunit">
    <text evidence="8">Homodimer. Interacts with FtsZ.</text>
</comment>
<dbReference type="InterPro" id="IPR036192">
    <property type="entry name" value="Cell_div_ZapA-like_sf"/>
</dbReference>
<evidence type="ECO:0000256" key="9">
    <source>
        <dbReference type="ARBA" id="ARBA00033158"/>
    </source>
</evidence>
<organism evidence="11 12">
    <name type="scientific">Zhenhengia yiwuensis</name>
    <dbReference type="NCBI Taxonomy" id="2763666"/>
    <lineage>
        <taxon>Bacteria</taxon>
        <taxon>Bacillati</taxon>
        <taxon>Bacillota</taxon>
        <taxon>Clostridia</taxon>
        <taxon>Lachnospirales</taxon>
        <taxon>Lachnospiraceae</taxon>
        <taxon>Zhenhengia</taxon>
    </lineage>
</organism>
<keyword evidence="10" id="KW-0175">Coiled coil</keyword>
<comment type="function">
    <text evidence="7">Activator of cell division through the inhibition of FtsZ GTPase activity, therefore promoting FtsZ assembly into bundles of protofilaments necessary for the formation of the division Z ring. It is recruited early at mid-cell but it is not essential for cell division.</text>
</comment>
<dbReference type="GO" id="GO:0005829">
    <property type="term" value="C:cytosol"/>
    <property type="evidence" value="ECO:0007669"/>
    <property type="project" value="TreeGrafter"/>
</dbReference>
<evidence type="ECO:0000256" key="6">
    <source>
        <dbReference type="ARBA" id="ARBA00023306"/>
    </source>
</evidence>
<evidence type="ECO:0000256" key="7">
    <source>
        <dbReference type="ARBA" id="ARBA00024910"/>
    </source>
</evidence>
<dbReference type="GO" id="GO:0000921">
    <property type="term" value="P:septin ring assembly"/>
    <property type="evidence" value="ECO:0007669"/>
    <property type="project" value="TreeGrafter"/>
</dbReference>
<dbReference type="GO" id="GO:0032153">
    <property type="term" value="C:cell division site"/>
    <property type="evidence" value="ECO:0007669"/>
    <property type="project" value="TreeGrafter"/>
</dbReference>
<keyword evidence="5" id="KW-0717">Septation</keyword>
<dbReference type="GO" id="GO:0000917">
    <property type="term" value="P:division septum assembly"/>
    <property type="evidence" value="ECO:0007669"/>
    <property type="project" value="UniProtKB-KW"/>
</dbReference>
<dbReference type="EMBL" id="JACRSY010000020">
    <property type="protein sequence ID" value="MBC8580402.1"/>
    <property type="molecule type" value="Genomic_DNA"/>
</dbReference>
<evidence type="ECO:0000256" key="8">
    <source>
        <dbReference type="ARBA" id="ARBA00026068"/>
    </source>
</evidence>
<dbReference type="PANTHER" id="PTHR34981:SF1">
    <property type="entry name" value="CELL DIVISION PROTEIN ZAPA"/>
    <property type="match status" value="1"/>
</dbReference>
<dbReference type="SUPFAM" id="SSF102829">
    <property type="entry name" value="Cell division protein ZapA-like"/>
    <property type="match status" value="1"/>
</dbReference>
<comment type="subcellular location">
    <subcellularLocation>
        <location evidence="1">Cytoplasm</location>
    </subcellularLocation>
</comment>
<protein>
    <recommendedName>
        <fullName evidence="2">Cell division protein ZapA</fullName>
    </recommendedName>
    <alternativeName>
        <fullName evidence="9">Z ring-associated protein ZapA</fullName>
    </alternativeName>
</protein>
<dbReference type="GO" id="GO:0030428">
    <property type="term" value="C:cell septum"/>
    <property type="evidence" value="ECO:0007669"/>
    <property type="project" value="TreeGrafter"/>
</dbReference>
<evidence type="ECO:0000256" key="1">
    <source>
        <dbReference type="ARBA" id="ARBA00004496"/>
    </source>
</evidence>
<evidence type="ECO:0000256" key="2">
    <source>
        <dbReference type="ARBA" id="ARBA00015195"/>
    </source>
</evidence>
<dbReference type="InterPro" id="IPR007838">
    <property type="entry name" value="Cell_div_ZapA-like"/>
</dbReference>
<dbReference type="AlphaFoldDB" id="A0A926IE44"/>
<gene>
    <name evidence="11" type="ORF">H8718_12770</name>
</gene>
<proteinExistence type="predicted"/>
<dbReference type="PANTHER" id="PTHR34981">
    <property type="entry name" value="CELL DIVISION PROTEIN ZAPA"/>
    <property type="match status" value="1"/>
</dbReference>
<keyword evidence="4 11" id="KW-0132">Cell division</keyword>
<evidence type="ECO:0000256" key="4">
    <source>
        <dbReference type="ARBA" id="ARBA00022618"/>
    </source>
</evidence>
<reference evidence="11" key="1">
    <citation type="submission" date="2020-08" db="EMBL/GenBank/DDBJ databases">
        <title>Genome public.</title>
        <authorList>
            <person name="Liu C."/>
            <person name="Sun Q."/>
        </authorList>
    </citation>
    <scope>NUCLEOTIDE SEQUENCE</scope>
    <source>
        <strain evidence="11">NSJ-12</strain>
    </source>
</reference>
<evidence type="ECO:0000313" key="11">
    <source>
        <dbReference type="EMBL" id="MBC8580402.1"/>
    </source>
</evidence>
<dbReference type="GO" id="GO:0043093">
    <property type="term" value="P:FtsZ-dependent cytokinesis"/>
    <property type="evidence" value="ECO:0007669"/>
    <property type="project" value="TreeGrafter"/>
</dbReference>
<comment type="caution">
    <text evidence="11">The sequence shown here is derived from an EMBL/GenBank/DDBJ whole genome shotgun (WGS) entry which is preliminary data.</text>
</comment>
<name>A0A926IE44_9FIRM</name>